<feature type="compositionally biased region" description="Pro residues" evidence="1">
    <location>
        <begin position="352"/>
        <end position="362"/>
    </location>
</feature>
<feature type="region of interest" description="Disordered" evidence="1">
    <location>
        <begin position="331"/>
        <end position="406"/>
    </location>
</feature>
<keyword evidence="2" id="KW-1133">Transmembrane helix</keyword>
<dbReference type="InterPro" id="IPR003399">
    <property type="entry name" value="Mce/MlaD"/>
</dbReference>
<dbReference type="AlphaFoldDB" id="A0A4D4J7B5"/>
<reference evidence="6" key="1">
    <citation type="submission" date="2019-04" db="EMBL/GenBank/DDBJ databases">
        <title>Draft genome sequence of Pseudonocardiaceae bacterium SL3-2-4.</title>
        <authorList>
            <person name="Ningsih F."/>
            <person name="Yokota A."/>
            <person name="Sakai Y."/>
            <person name="Nanatani K."/>
            <person name="Yabe S."/>
            <person name="Oetari A."/>
            <person name="Sjamsuridzal W."/>
        </authorList>
    </citation>
    <scope>NUCLEOTIDE SEQUENCE [LARGE SCALE GENOMIC DNA]</scope>
    <source>
        <strain evidence="6">SL3-2-4</strain>
    </source>
</reference>
<dbReference type="RefSeq" id="WP_137812919.1">
    <property type="nucleotide sequence ID" value="NZ_BJFL01000004.1"/>
</dbReference>
<dbReference type="InterPro" id="IPR052336">
    <property type="entry name" value="MlaD_Phospholipid_Transporter"/>
</dbReference>
<accession>A0A4D4J7B5</accession>
<sequence>MNRRGTLSRLGFQLLGVAFLLVVALFVAVSVGLYRKSFTPIVPVTLETDHVGSQLAQGADVKIRGVIVGEVRQIRGAGDHAVLSLALAPDRVKAIPRNVSAQLLPKTLFGERYVALQIPDHPSTAHLSAGDVIGQDRSSAAMEVEKVLDDLMPVLQAVQPQKLATTLTAVSQALDGRGQQLGDTLARVGGYLGQINPSLADFNADMKSLAAVSDVYNKAGPRLLQALSDLTTTSRTVVEQRDNLQTLYGTLTTASVDLNGFLEANRNNLINLTNNSEASLAVLAKYAPEYPCVLKQVADQIAKGNRTMGEGQQYPHMGRITIEFTQSRGKYVPGVDTPRFTDKRGPRCYDAPQPPNKYPQYPPDGAIRDGSTHPPAGSAATPIGPLGGPTGTVPQSAGGGTGNVPSLAFSPAERNLVALMEAPALGVMPQDVPNWAGLLVGPMFRGQEVEAR</sequence>
<dbReference type="NCBIfam" id="TIGR00996">
    <property type="entry name" value="Mtu_fam_mce"/>
    <property type="match status" value="1"/>
</dbReference>
<dbReference type="GO" id="GO:0051701">
    <property type="term" value="P:biological process involved in interaction with host"/>
    <property type="evidence" value="ECO:0007669"/>
    <property type="project" value="TreeGrafter"/>
</dbReference>
<feature type="domain" description="Mce/MlaD" evidence="3">
    <location>
        <begin position="43"/>
        <end position="117"/>
    </location>
</feature>
<evidence type="ECO:0000259" key="3">
    <source>
        <dbReference type="Pfam" id="PF02470"/>
    </source>
</evidence>
<evidence type="ECO:0000256" key="2">
    <source>
        <dbReference type="SAM" id="Phobius"/>
    </source>
</evidence>
<proteinExistence type="predicted"/>
<keyword evidence="2" id="KW-0472">Membrane</keyword>
<gene>
    <name evidence="5" type="ORF">GTS_13960</name>
</gene>
<dbReference type="InterPro" id="IPR024516">
    <property type="entry name" value="Mce_C"/>
</dbReference>
<dbReference type="Pfam" id="PF02470">
    <property type="entry name" value="MlaD"/>
    <property type="match status" value="1"/>
</dbReference>
<dbReference type="PANTHER" id="PTHR33371:SF19">
    <property type="entry name" value="MCE-FAMILY PROTEIN MCE4A"/>
    <property type="match status" value="1"/>
</dbReference>
<protein>
    <submittedName>
        <fullName evidence="5">ABC transporter substrate-binding protein</fullName>
    </submittedName>
</protein>
<dbReference type="Proteomes" id="UP000298860">
    <property type="component" value="Unassembled WGS sequence"/>
</dbReference>
<organism evidence="5 6">
    <name type="scientific">Gandjariella thermophila</name>
    <dbReference type="NCBI Taxonomy" id="1931992"/>
    <lineage>
        <taxon>Bacteria</taxon>
        <taxon>Bacillati</taxon>
        <taxon>Actinomycetota</taxon>
        <taxon>Actinomycetes</taxon>
        <taxon>Pseudonocardiales</taxon>
        <taxon>Pseudonocardiaceae</taxon>
        <taxon>Gandjariella</taxon>
    </lineage>
</organism>
<keyword evidence="2" id="KW-0812">Transmembrane</keyword>
<dbReference type="Pfam" id="PF11887">
    <property type="entry name" value="Mce4_CUP1"/>
    <property type="match status" value="1"/>
</dbReference>
<evidence type="ECO:0000313" key="5">
    <source>
        <dbReference type="EMBL" id="GDY29763.1"/>
    </source>
</evidence>
<feature type="domain" description="Mammalian cell entry C-terminal" evidence="4">
    <location>
        <begin position="124"/>
        <end position="346"/>
    </location>
</feature>
<evidence type="ECO:0000313" key="6">
    <source>
        <dbReference type="Proteomes" id="UP000298860"/>
    </source>
</evidence>
<dbReference type="PANTHER" id="PTHR33371">
    <property type="entry name" value="INTERMEMBRANE PHOSPHOLIPID TRANSPORT SYSTEM BINDING PROTEIN MLAD-RELATED"/>
    <property type="match status" value="1"/>
</dbReference>
<keyword evidence="6" id="KW-1185">Reference proteome</keyword>
<evidence type="ECO:0000256" key="1">
    <source>
        <dbReference type="SAM" id="MobiDB-lite"/>
    </source>
</evidence>
<dbReference type="GO" id="GO:0005576">
    <property type="term" value="C:extracellular region"/>
    <property type="evidence" value="ECO:0007669"/>
    <property type="project" value="TreeGrafter"/>
</dbReference>
<comment type="caution">
    <text evidence="5">The sequence shown here is derived from an EMBL/GenBank/DDBJ whole genome shotgun (WGS) entry which is preliminary data.</text>
</comment>
<evidence type="ECO:0000259" key="4">
    <source>
        <dbReference type="Pfam" id="PF11887"/>
    </source>
</evidence>
<dbReference type="InterPro" id="IPR005693">
    <property type="entry name" value="Mce"/>
</dbReference>
<dbReference type="OrthoDB" id="3460188at2"/>
<feature type="transmembrane region" description="Helical" evidence="2">
    <location>
        <begin position="12"/>
        <end position="34"/>
    </location>
</feature>
<dbReference type="EMBL" id="BJFL01000004">
    <property type="protein sequence ID" value="GDY29763.1"/>
    <property type="molecule type" value="Genomic_DNA"/>
</dbReference>
<name>A0A4D4J7B5_9PSEU</name>